<sequence length="29" mass="3372">MREIQELFSKLNPMDEVFVPHSLVNNGLN</sequence>
<feature type="non-terminal residue" evidence="1">
    <location>
        <position position="29"/>
    </location>
</feature>
<proteinExistence type="predicted"/>
<name>A0A7J9DBR3_9ROSI</name>
<accession>A0A7J9DBR3</accession>
<dbReference type="Proteomes" id="UP000593568">
    <property type="component" value="Unassembled WGS sequence"/>
</dbReference>
<keyword evidence="2" id="KW-1185">Reference proteome</keyword>
<comment type="caution">
    <text evidence="1">The sequence shown here is derived from an EMBL/GenBank/DDBJ whole genome shotgun (WGS) entry which is preliminary data.</text>
</comment>
<organism evidence="1 2">
    <name type="scientific">Gossypium trilobum</name>
    <dbReference type="NCBI Taxonomy" id="34281"/>
    <lineage>
        <taxon>Eukaryota</taxon>
        <taxon>Viridiplantae</taxon>
        <taxon>Streptophyta</taxon>
        <taxon>Embryophyta</taxon>
        <taxon>Tracheophyta</taxon>
        <taxon>Spermatophyta</taxon>
        <taxon>Magnoliopsida</taxon>
        <taxon>eudicotyledons</taxon>
        <taxon>Gunneridae</taxon>
        <taxon>Pentapetalae</taxon>
        <taxon>rosids</taxon>
        <taxon>malvids</taxon>
        <taxon>Malvales</taxon>
        <taxon>Malvaceae</taxon>
        <taxon>Malvoideae</taxon>
        <taxon>Gossypium</taxon>
    </lineage>
</organism>
<gene>
    <name evidence="1" type="ORF">Gotri_021061</name>
</gene>
<dbReference type="EMBL" id="JABEZW010000001">
    <property type="protein sequence ID" value="MBA0758028.1"/>
    <property type="molecule type" value="Genomic_DNA"/>
</dbReference>
<protein>
    <submittedName>
        <fullName evidence="1">Uncharacterized protein</fullName>
    </submittedName>
</protein>
<evidence type="ECO:0000313" key="2">
    <source>
        <dbReference type="Proteomes" id="UP000593568"/>
    </source>
</evidence>
<evidence type="ECO:0000313" key="1">
    <source>
        <dbReference type="EMBL" id="MBA0758028.1"/>
    </source>
</evidence>
<dbReference type="AlphaFoldDB" id="A0A7J9DBR3"/>
<reference evidence="1 2" key="1">
    <citation type="journal article" date="2019" name="Genome Biol. Evol.">
        <title>Insights into the evolution of the New World diploid cottons (Gossypium, subgenus Houzingenia) based on genome sequencing.</title>
        <authorList>
            <person name="Grover C.E."/>
            <person name="Arick M.A. 2nd"/>
            <person name="Thrash A."/>
            <person name="Conover J.L."/>
            <person name="Sanders W.S."/>
            <person name="Peterson D.G."/>
            <person name="Frelichowski J.E."/>
            <person name="Scheffler J.A."/>
            <person name="Scheffler B.E."/>
            <person name="Wendel J.F."/>
        </authorList>
    </citation>
    <scope>NUCLEOTIDE SEQUENCE [LARGE SCALE GENOMIC DNA]</scope>
    <source>
        <strain evidence="1">8</strain>
        <tissue evidence="1">Leaf</tissue>
    </source>
</reference>